<evidence type="ECO:0000313" key="2">
    <source>
        <dbReference type="Proteomes" id="UP000016761"/>
    </source>
</evidence>
<dbReference type="AlphaFoldDB" id="U4TED3"/>
<gene>
    <name evidence="1" type="ORF">M917_0056</name>
</gene>
<sequence length="385" mass="43816">MDQGSIKEDWPTCSRVVHIAGGILATNEIQTDMVRLWPLTTAGKVCQIKINTFGALYGSLDKLNLNIIGVEFITHQMELTGQAPTQFRGFIKQKSIWPNWDAAVLWGGLTLSAFHNKDGLAYDLSNRIKFQLGTINDRVKNLSLTYHQQLQARNLGKNFKKDQRFQDGYTDLVYQEFHSFLFDVGIMRDYLCEYIFNFASGGGLKKAIRQSLNNPRLEITTASGLFKGLKKIASLTEFESNLKNIMGKEGWLYELGQYRDLVMHSAPINLANSQLYAIQEFIELPEGQEIMSVRFPLPANPSELYSERSKRTSFDKYINQFKELSKLSLESRGKYDCLEYAHKIFGLISNLSLEVAKEAPYKPMEQTYTLTRAGTISSVSYVEDE</sequence>
<proteinExistence type="predicted"/>
<name>U4TED3_9GAMM</name>
<dbReference type="STRING" id="1354303.M917_0056"/>
<dbReference type="RefSeq" id="WP_021812736.1">
    <property type="nucleotide sequence ID" value="NZ_AUSW01000004.1"/>
</dbReference>
<evidence type="ECO:0000313" key="1">
    <source>
        <dbReference type="EMBL" id="ERL57059.1"/>
    </source>
</evidence>
<accession>U4TED3</accession>
<organism evidence="1 2">
    <name type="scientific">Psychrobacter aquaticus CMS 56</name>
    <dbReference type="NCBI Taxonomy" id="1354303"/>
    <lineage>
        <taxon>Bacteria</taxon>
        <taxon>Pseudomonadati</taxon>
        <taxon>Pseudomonadota</taxon>
        <taxon>Gammaproteobacteria</taxon>
        <taxon>Moraxellales</taxon>
        <taxon>Moraxellaceae</taxon>
        <taxon>Psychrobacter</taxon>
    </lineage>
</organism>
<reference evidence="1 2" key="1">
    <citation type="journal article" date="2013" name="Genome Announc.">
        <title>Draft Genome Sequence of Psychrobacter aquaticus Strain CMS 56T, Isolated from a Cyanobacterial Mat Sample Collected from Water Bodies in the McMurdo Dry Valley Region of Antarctica.</title>
        <authorList>
            <person name="Reddy G.S."/>
            <person name="Ara S."/>
            <person name="Singh A."/>
            <person name="Kumar Pinnaka A."/>
            <person name="Shivaji S."/>
        </authorList>
    </citation>
    <scope>NUCLEOTIDE SEQUENCE [LARGE SCALE GENOMIC DNA]</scope>
    <source>
        <strain evidence="1 2">CMS 56</strain>
    </source>
</reference>
<dbReference type="PATRIC" id="fig|1354303.4.peg.56"/>
<dbReference type="eggNOG" id="ENOG5032G9N">
    <property type="taxonomic scope" value="Bacteria"/>
</dbReference>
<dbReference type="OrthoDB" id="6777010at2"/>
<dbReference type="Proteomes" id="UP000016761">
    <property type="component" value="Unassembled WGS sequence"/>
</dbReference>
<comment type="caution">
    <text evidence="1">The sequence shown here is derived from an EMBL/GenBank/DDBJ whole genome shotgun (WGS) entry which is preliminary data.</text>
</comment>
<dbReference type="EMBL" id="AUSW01000004">
    <property type="protein sequence ID" value="ERL57059.1"/>
    <property type="molecule type" value="Genomic_DNA"/>
</dbReference>
<keyword evidence="2" id="KW-1185">Reference proteome</keyword>
<protein>
    <submittedName>
        <fullName evidence="1">Uncharacterized protein</fullName>
    </submittedName>
</protein>